<dbReference type="Pfam" id="PF00378">
    <property type="entry name" value="ECH_1"/>
    <property type="match status" value="1"/>
</dbReference>
<evidence type="ECO:0000313" key="2">
    <source>
        <dbReference type="EMBL" id="CAD7242771.1"/>
    </source>
</evidence>
<organism evidence="2">
    <name type="scientific">Darwinula stevensoni</name>
    <dbReference type="NCBI Taxonomy" id="69355"/>
    <lineage>
        <taxon>Eukaryota</taxon>
        <taxon>Metazoa</taxon>
        <taxon>Ecdysozoa</taxon>
        <taxon>Arthropoda</taxon>
        <taxon>Crustacea</taxon>
        <taxon>Oligostraca</taxon>
        <taxon>Ostracoda</taxon>
        <taxon>Podocopa</taxon>
        <taxon>Podocopida</taxon>
        <taxon>Darwinulocopina</taxon>
        <taxon>Darwinuloidea</taxon>
        <taxon>Darwinulidae</taxon>
        <taxon>Darwinula</taxon>
    </lineage>
</organism>
<keyword evidence="3" id="KW-1185">Reference proteome</keyword>
<dbReference type="InterPro" id="IPR001753">
    <property type="entry name" value="Enoyl-CoA_hydra/iso"/>
</dbReference>
<dbReference type="AlphaFoldDB" id="A0A7R8X8W9"/>
<reference evidence="2" key="1">
    <citation type="submission" date="2020-11" db="EMBL/GenBank/DDBJ databases">
        <authorList>
            <person name="Tran Van P."/>
        </authorList>
    </citation>
    <scope>NUCLEOTIDE SEQUENCE</scope>
</reference>
<proteinExistence type="predicted"/>
<accession>A0A7R8X8W9</accession>
<dbReference type="PANTHER" id="PTHR11941:SF27">
    <property type="entry name" value="ETHYLMALONYL-COA DECARBOXYLASE"/>
    <property type="match status" value="1"/>
</dbReference>
<dbReference type="GO" id="GO:0005829">
    <property type="term" value="C:cytosol"/>
    <property type="evidence" value="ECO:0007669"/>
    <property type="project" value="TreeGrafter"/>
</dbReference>
<gene>
    <name evidence="2" type="ORF">DSTB1V02_LOCUS2719</name>
</gene>
<dbReference type="PANTHER" id="PTHR11941">
    <property type="entry name" value="ENOYL-COA HYDRATASE-RELATED"/>
    <property type="match status" value="1"/>
</dbReference>
<sequence length="220" mass="23752">MFAPGRCCLWSGLRNRVVTGALAPSTRSLNDDATINRAKKMLLQYEGGKIDLSKDDQSGIAKICLNHPKKRNALSGKALGGGAEFTISPDFRLFGPKGELCFVQAKMGVATGWAGGTMLVRKFGPQLALDLLLTGRKITPEEAVSLGIASDIVDSFDDAEEWLKKRVAIPTEVLRTVKAIVHCASVTDCHHALTYEKELFSLLWGGTAQKEALAGNLKHT</sequence>
<dbReference type="GO" id="GO:0006635">
    <property type="term" value="P:fatty acid beta-oxidation"/>
    <property type="evidence" value="ECO:0007669"/>
    <property type="project" value="TreeGrafter"/>
</dbReference>
<dbReference type="Proteomes" id="UP000677054">
    <property type="component" value="Unassembled WGS sequence"/>
</dbReference>
<dbReference type="Gene3D" id="3.90.226.10">
    <property type="entry name" value="2-enoyl-CoA Hydratase, Chain A, domain 1"/>
    <property type="match status" value="1"/>
</dbReference>
<evidence type="ECO:0000313" key="3">
    <source>
        <dbReference type="Proteomes" id="UP000677054"/>
    </source>
</evidence>
<dbReference type="SUPFAM" id="SSF52096">
    <property type="entry name" value="ClpP/crotonase"/>
    <property type="match status" value="1"/>
</dbReference>
<evidence type="ECO:0008006" key="4">
    <source>
        <dbReference type="Google" id="ProtNLM"/>
    </source>
</evidence>
<dbReference type="CDD" id="cd06558">
    <property type="entry name" value="crotonase-like"/>
    <property type="match status" value="1"/>
</dbReference>
<dbReference type="OrthoDB" id="448450at2759"/>
<evidence type="ECO:0000256" key="1">
    <source>
        <dbReference type="ARBA" id="ARBA00023239"/>
    </source>
</evidence>
<dbReference type="GO" id="GO:0016829">
    <property type="term" value="F:lyase activity"/>
    <property type="evidence" value="ECO:0007669"/>
    <property type="project" value="UniProtKB-KW"/>
</dbReference>
<keyword evidence="1" id="KW-0456">Lyase</keyword>
<name>A0A7R8X8W9_9CRUS</name>
<dbReference type="EMBL" id="CAJPEV010000314">
    <property type="protein sequence ID" value="CAG0883856.1"/>
    <property type="molecule type" value="Genomic_DNA"/>
</dbReference>
<dbReference type="InterPro" id="IPR029045">
    <property type="entry name" value="ClpP/crotonase-like_dom_sf"/>
</dbReference>
<dbReference type="EMBL" id="LR899831">
    <property type="protein sequence ID" value="CAD7242771.1"/>
    <property type="molecule type" value="Genomic_DNA"/>
</dbReference>
<protein>
    <recommendedName>
        <fullName evidence="4">Enoyl-CoA hydratase</fullName>
    </recommendedName>
</protein>